<keyword evidence="3" id="KW-1185">Reference proteome</keyword>
<reference evidence="2" key="1">
    <citation type="submission" date="2023-10" db="EMBL/GenBank/DDBJ databases">
        <authorList>
            <person name="Chen Y."/>
            <person name="Shah S."/>
            <person name="Dougan E. K."/>
            <person name="Thang M."/>
            <person name="Chan C."/>
        </authorList>
    </citation>
    <scope>NUCLEOTIDE SEQUENCE [LARGE SCALE GENOMIC DNA]</scope>
</reference>
<dbReference type="Proteomes" id="UP001189429">
    <property type="component" value="Unassembled WGS sequence"/>
</dbReference>
<sequence>MQAPKRASAPWRGTAAMGDSQQVADQDEDLMFESYESDAPPEAGDGVAQSVSLMRSDRTYQRSTRPANDGALREMAMNVQALLAGQRRAEKLLDRLARTRPTVAVASDDDLGLPARFSTQSMDVSSMNATSEGVADEADRSPAAMRMGPILSHQLGRSTSGMVGQESRLGVGEDEHVASGLPDWFLNLQVHDQIHCGIDLDMIQKFTQTSSTGRLLTCDLNKRENPRVLSRSGSRQFFFDADAHRHRPARFVLKPSSQLRLALDILSMVVLAHDAATIPFLLAFEVQHAGAVLWLSCLSAAFWTTDMLVQFRTGYYQDGELEMRPSQISRNYLRSWFLLDFAVLVLDAA</sequence>
<accession>A0ABN9YC10</accession>
<evidence type="ECO:0000256" key="1">
    <source>
        <dbReference type="SAM" id="MobiDB-lite"/>
    </source>
</evidence>
<dbReference type="EMBL" id="CAUYUJ010022152">
    <property type="protein sequence ID" value="CAK0909196.1"/>
    <property type="molecule type" value="Genomic_DNA"/>
</dbReference>
<dbReference type="PANTHER" id="PTHR45689:SF5">
    <property type="entry name" value="I[[H]] CHANNEL, ISOFORM E"/>
    <property type="match status" value="1"/>
</dbReference>
<feature type="region of interest" description="Disordered" evidence="1">
    <location>
        <begin position="1"/>
        <end position="68"/>
    </location>
</feature>
<feature type="non-terminal residue" evidence="2">
    <location>
        <position position="349"/>
    </location>
</feature>
<evidence type="ECO:0000313" key="3">
    <source>
        <dbReference type="Proteomes" id="UP001189429"/>
    </source>
</evidence>
<proteinExistence type="predicted"/>
<protein>
    <recommendedName>
        <fullName evidence="4">Ion transport domain-containing protein</fullName>
    </recommendedName>
</protein>
<name>A0ABN9YC10_9DINO</name>
<dbReference type="InterPro" id="IPR051413">
    <property type="entry name" value="K/Na_HCN_channel"/>
</dbReference>
<organism evidence="2 3">
    <name type="scientific">Prorocentrum cordatum</name>
    <dbReference type="NCBI Taxonomy" id="2364126"/>
    <lineage>
        <taxon>Eukaryota</taxon>
        <taxon>Sar</taxon>
        <taxon>Alveolata</taxon>
        <taxon>Dinophyceae</taxon>
        <taxon>Prorocentrales</taxon>
        <taxon>Prorocentraceae</taxon>
        <taxon>Prorocentrum</taxon>
    </lineage>
</organism>
<comment type="caution">
    <text evidence="2">The sequence shown here is derived from an EMBL/GenBank/DDBJ whole genome shotgun (WGS) entry which is preliminary data.</text>
</comment>
<evidence type="ECO:0008006" key="4">
    <source>
        <dbReference type="Google" id="ProtNLM"/>
    </source>
</evidence>
<gene>
    <name evidence="2" type="ORF">PCOR1329_LOCUS83674</name>
</gene>
<evidence type="ECO:0000313" key="2">
    <source>
        <dbReference type="EMBL" id="CAK0909196.1"/>
    </source>
</evidence>
<dbReference type="PANTHER" id="PTHR45689">
    <property type="entry name" value="I[[H]] CHANNEL, ISOFORM E"/>
    <property type="match status" value="1"/>
</dbReference>